<dbReference type="Proteomes" id="UP000287166">
    <property type="component" value="Unassembled WGS sequence"/>
</dbReference>
<proteinExistence type="predicted"/>
<dbReference type="GeneID" id="38780955"/>
<dbReference type="InParanoid" id="A0A401GP92"/>
<dbReference type="OrthoDB" id="2803071at2759"/>
<dbReference type="RefSeq" id="XP_027614951.1">
    <property type="nucleotide sequence ID" value="XM_027759150.1"/>
</dbReference>
<name>A0A401GP92_9APHY</name>
<dbReference type="InterPro" id="IPR011009">
    <property type="entry name" value="Kinase-like_dom_sf"/>
</dbReference>
<dbReference type="EMBL" id="BFAD01000006">
    <property type="protein sequence ID" value="GBE84038.1"/>
    <property type="molecule type" value="Genomic_DNA"/>
</dbReference>
<accession>A0A401GP92</accession>
<keyword evidence="2" id="KW-1185">Reference proteome</keyword>
<comment type="caution">
    <text evidence="1">The sequence shown here is derived from an EMBL/GenBank/DDBJ whole genome shotgun (WGS) entry which is preliminary data.</text>
</comment>
<dbReference type="SUPFAM" id="SSF56112">
    <property type="entry name" value="Protein kinase-like (PK-like)"/>
    <property type="match status" value="1"/>
</dbReference>
<organism evidence="1 2">
    <name type="scientific">Sparassis crispa</name>
    <dbReference type="NCBI Taxonomy" id="139825"/>
    <lineage>
        <taxon>Eukaryota</taxon>
        <taxon>Fungi</taxon>
        <taxon>Dikarya</taxon>
        <taxon>Basidiomycota</taxon>
        <taxon>Agaricomycotina</taxon>
        <taxon>Agaricomycetes</taxon>
        <taxon>Polyporales</taxon>
        <taxon>Sparassidaceae</taxon>
        <taxon>Sparassis</taxon>
    </lineage>
</organism>
<reference evidence="1 2" key="1">
    <citation type="journal article" date="2018" name="Sci. Rep.">
        <title>Genome sequence of the cauliflower mushroom Sparassis crispa (Hanabiratake) and its association with beneficial usage.</title>
        <authorList>
            <person name="Kiyama R."/>
            <person name="Furutani Y."/>
            <person name="Kawaguchi K."/>
            <person name="Nakanishi T."/>
        </authorList>
    </citation>
    <scope>NUCLEOTIDE SEQUENCE [LARGE SCALE GENOMIC DNA]</scope>
</reference>
<sequence>MNSTHPTVHDRFLTSLFPNENFFLALYPETQEEYLGFCELREKDATAWRPYVGTPFSVGVVKQWRSFDLPCLTPGPLSDKYRPIPALVQHEAFLREGKITLAMVYPLQIGTRKWSQVWRGSMKMSYADDSFEAAPVVIKIFQQSLFPDPFEHHSEAGGIDCGGWLTGAQQARREAWAFSRMKVLQGRQIPWSYGIFQIILPRGELAFVHVMEFVEGSSGKELKFGDASATDFWDLAEVLASDFYNMTQCGVLHDDITLSNLIIRPGDTQPVVFIDFAFAQPFTEADLDRGVFPIVYALRDMGMELDAIEAWFKDGINRGVPWSRMFVYQSEKSPRWFKALTGMITPDHAAEEVLKIFDRYLLPAVTE</sequence>
<evidence type="ECO:0000313" key="1">
    <source>
        <dbReference type="EMBL" id="GBE84038.1"/>
    </source>
</evidence>
<protein>
    <submittedName>
        <fullName evidence="1">Uncharacterized protein</fullName>
    </submittedName>
</protein>
<evidence type="ECO:0000313" key="2">
    <source>
        <dbReference type="Proteomes" id="UP000287166"/>
    </source>
</evidence>
<gene>
    <name evidence="1" type="ORF">SCP_0600150</name>
</gene>
<dbReference type="AlphaFoldDB" id="A0A401GP92"/>